<reference evidence="2" key="1">
    <citation type="journal article" date="2005" name="Nature">
        <title>The map-based sequence of the rice genome.</title>
        <authorList>
            <consortium name="International rice genome sequencing project (IRGSP)"/>
            <person name="Matsumoto T."/>
            <person name="Wu J."/>
            <person name="Kanamori H."/>
            <person name="Katayose Y."/>
            <person name="Fujisawa M."/>
            <person name="Namiki N."/>
            <person name="Mizuno H."/>
            <person name="Yamamoto K."/>
            <person name="Antonio B.A."/>
            <person name="Baba T."/>
            <person name="Sakata K."/>
            <person name="Nagamura Y."/>
            <person name="Aoki H."/>
            <person name="Arikawa K."/>
            <person name="Arita K."/>
            <person name="Bito T."/>
            <person name="Chiden Y."/>
            <person name="Fujitsuka N."/>
            <person name="Fukunaka R."/>
            <person name="Hamada M."/>
            <person name="Harada C."/>
            <person name="Hayashi A."/>
            <person name="Hijishita S."/>
            <person name="Honda M."/>
            <person name="Hosokawa S."/>
            <person name="Ichikawa Y."/>
            <person name="Idonuma A."/>
            <person name="Iijima M."/>
            <person name="Ikeda M."/>
            <person name="Ikeno M."/>
            <person name="Ito K."/>
            <person name="Ito S."/>
            <person name="Ito T."/>
            <person name="Ito Y."/>
            <person name="Ito Y."/>
            <person name="Iwabuchi A."/>
            <person name="Kamiya K."/>
            <person name="Karasawa W."/>
            <person name="Kurita K."/>
            <person name="Katagiri S."/>
            <person name="Kikuta A."/>
            <person name="Kobayashi H."/>
            <person name="Kobayashi N."/>
            <person name="Machita K."/>
            <person name="Maehara T."/>
            <person name="Masukawa M."/>
            <person name="Mizubayashi T."/>
            <person name="Mukai Y."/>
            <person name="Nagasaki H."/>
            <person name="Nagata Y."/>
            <person name="Naito S."/>
            <person name="Nakashima M."/>
            <person name="Nakama Y."/>
            <person name="Nakamichi Y."/>
            <person name="Nakamura M."/>
            <person name="Meguro A."/>
            <person name="Negishi M."/>
            <person name="Ohta I."/>
            <person name="Ohta T."/>
            <person name="Okamoto M."/>
            <person name="Ono N."/>
            <person name="Saji S."/>
            <person name="Sakaguchi M."/>
            <person name="Sakai K."/>
            <person name="Shibata M."/>
            <person name="Shimokawa T."/>
            <person name="Song J."/>
            <person name="Takazaki Y."/>
            <person name="Terasawa K."/>
            <person name="Tsugane M."/>
            <person name="Tsuji K."/>
            <person name="Ueda S."/>
            <person name="Waki K."/>
            <person name="Yamagata H."/>
            <person name="Yamamoto M."/>
            <person name="Yamamoto S."/>
            <person name="Yamane H."/>
            <person name="Yoshiki S."/>
            <person name="Yoshihara R."/>
            <person name="Yukawa K."/>
            <person name="Zhong H."/>
            <person name="Yano M."/>
            <person name="Yuan Q."/>
            <person name="Ouyang S."/>
            <person name="Liu J."/>
            <person name="Jones K.M."/>
            <person name="Gansberger K."/>
            <person name="Moffat K."/>
            <person name="Hill J."/>
            <person name="Bera J."/>
            <person name="Fadrosh D."/>
            <person name="Jin S."/>
            <person name="Johri S."/>
            <person name="Kim M."/>
            <person name="Overton L."/>
            <person name="Reardon M."/>
            <person name="Tsitrin T."/>
            <person name="Vuong H."/>
            <person name="Weaver B."/>
            <person name="Ciecko A."/>
            <person name="Tallon L."/>
            <person name="Jackson J."/>
            <person name="Pai G."/>
            <person name="Aken S.V."/>
            <person name="Utterback T."/>
            <person name="Reidmuller S."/>
            <person name="Feldblyum T."/>
            <person name="Hsiao J."/>
            <person name="Zismann V."/>
            <person name="Iobst S."/>
            <person name="de Vazeille A.R."/>
            <person name="Buell C.R."/>
            <person name="Ying K."/>
            <person name="Li Y."/>
            <person name="Lu T."/>
            <person name="Huang Y."/>
            <person name="Zhao Q."/>
            <person name="Feng Q."/>
            <person name="Zhang L."/>
            <person name="Zhu J."/>
            <person name="Weng Q."/>
            <person name="Mu J."/>
            <person name="Lu Y."/>
            <person name="Fan D."/>
            <person name="Liu Y."/>
            <person name="Guan J."/>
            <person name="Zhang Y."/>
            <person name="Yu S."/>
            <person name="Liu X."/>
            <person name="Zhang Y."/>
            <person name="Hong G."/>
            <person name="Han B."/>
            <person name="Choisne N."/>
            <person name="Demange N."/>
            <person name="Orjeda G."/>
            <person name="Samain S."/>
            <person name="Cattolico L."/>
            <person name="Pelletier E."/>
            <person name="Couloux A."/>
            <person name="Segurens B."/>
            <person name="Wincker P."/>
            <person name="D'Hont A."/>
            <person name="Scarpelli C."/>
            <person name="Weissenbach J."/>
            <person name="Salanoubat M."/>
            <person name="Quetier F."/>
            <person name="Yu Y."/>
            <person name="Kim H.R."/>
            <person name="Rambo T."/>
            <person name="Currie J."/>
            <person name="Collura K."/>
            <person name="Luo M."/>
            <person name="Yang T."/>
            <person name="Ammiraju J.S.S."/>
            <person name="Engler F."/>
            <person name="Soderlund C."/>
            <person name="Wing R.A."/>
            <person name="Palmer L.E."/>
            <person name="de la Bastide M."/>
            <person name="Spiegel L."/>
            <person name="Nascimento L."/>
            <person name="Zutavern T."/>
            <person name="O'Shaughnessy A."/>
            <person name="Dike S."/>
            <person name="Dedhia N."/>
            <person name="Preston R."/>
            <person name="Balija V."/>
            <person name="McCombie W.R."/>
            <person name="Chow T."/>
            <person name="Chen H."/>
            <person name="Chung M."/>
            <person name="Chen C."/>
            <person name="Shaw J."/>
            <person name="Wu H."/>
            <person name="Hsiao K."/>
            <person name="Chao Y."/>
            <person name="Chu M."/>
            <person name="Cheng C."/>
            <person name="Hour A."/>
            <person name="Lee P."/>
            <person name="Lin S."/>
            <person name="Lin Y."/>
            <person name="Liou J."/>
            <person name="Liu S."/>
            <person name="Hsing Y."/>
            <person name="Raghuvanshi S."/>
            <person name="Mohanty A."/>
            <person name="Bharti A.K."/>
            <person name="Gaur A."/>
            <person name="Gupta V."/>
            <person name="Kumar D."/>
            <person name="Ravi V."/>
            <person name="Vij S."/>
            <person name="Kapur A."/>
            <person name="Khurana P."/>
            <person name="Khurana P."/>
            <person name="Khurana J.P."/>
            <person name="Tyagi A.K."/>
            <person name="Gaikwad K."/>
            <person name="Singh A."/>
            <person name="Dalal V."/>
            <person name="Srivastava S."/>
            <person name="Dixit A."/>
            <person name="Pal A.K."/>
            <person name="Ghazi I.A."/>
            <person name="Yadav M."/>
            <person name="Pandit A."/>
            <person name="Bhargava A."/>
            <person name="Sureshbabu K."/>
            <person name="Batra K."/>
            <person name="Sharma T.R."/>
            <person name="Mohapatra T."/>
            <person name="Singh N.K."/>
            <person name="Messing J."/>
            <person name="Nelson A.B."/>
            <person name="Fuks G."/>
            <person name="Kavchok S."/>
            <person name="Keizer G."/>
            <person name="Linton E."/>
            <person name="Llaca V."/>
            <person name="Song R."/>
            <person name="Tanyolac B."/>
            <person name="Young S."/>
            <person name="Ho-Il K."/>
            <person name="Hahn J.H."/>
            <person name="Sangsakoo G."/>
            <person name="Vanavichit A."/>
            <person name="de Mattos Luiz.A.T."/>
            <person name="Zimmer P.D."/>
            <person name="Malone G."/>
            <person name="Dellagostin O."/>
            <person name="de Oliveira A.C."/>
            <person name="Bevan M."/>
            <person name="Bancroft I."/>
            <person name="Minx P."/>
            <person name="Cordum H."/>
            <person name="Wilson R."/>
            <person name="Cheng Z."/>
            <person name="Jin W."/>
            <person name="Jiang J."/>
            <person name="Leong S.A."/>
            <person name="Iwama H."/>
            <person name="Gojobori T."/>
            <person name="Itoh T."/>
            <person name="Niimura Y."/>
            <person name="Fujii Y."/>
            <person name="Habara T."/>
            <person name="Sakai H."/>
            <person name="Sato Y."/>
            <person name="Wilson G."/>
            <person name="Kumar K."/>
            <person name="McCouch S."/>
            <person name="Juretic N."/>
            <person name="Hoen D."/>
            <person name="Wright S."/>
            <person name="Bruskiewich R."/>
            <person name="Bureau T."/>
            <person name="Miyao A."/>
            <person name="Hirochika H."/>
            <person name="Nishikawa T."/>
            <person name="Kadowaki K."/>
            <person name="Sugiura M."/>
            <person name="Burr B."/>
            <person name="Sasaki T."/>
        </authorList>
    </citation>
    <scope>NUCLEOTIDE SEQUENCE [LARGE SCALE GENOMIC DNA]</scope>
    <source>
        <strain evidence="2">cv. Nipponbare</strain>
    </source>
</reference>
<dbReference type="EMBL" id="AP014962">
    <property type="protein sequence ID" value="BAS96068.1"/>
    <property type="molecule type" value="Genomic_DNA"/>
</dbReference>
<sequence>MGGVLKGRRGSRPSRPLLRGRATVRANMLLCLPICIFARSVSPLLVGLPLDVSTHMHCLLLLLASSVLICRPLPIDSGTSKRMLDADASQLPWGRVVVGRLGTPTASIGGAAASPVRAAPPTFNAAAAGAEEATTGCRHLRGDADARHRRPLPVRGRGGRAEEVGVSWLAEGAWSASVDSAVAGPRVARPRMARTQPF</sequence>
<proteinExistence type="predicted"/>
<dbReference type="PaxDb" id="39947-A0A0P0WSR9"/>
<name>A0A0P0WSR9_ORYSJ</name>
<accession>A0A0P0WSR9</accession>
<dbReference type="InParanoid" id="A0A0P0WSR9"/>
<dbReference type="Proteomes" id="UP000059680">
    <property type="component" value="Chromosome 6"/>
</dbReference>
<gene>
    <name evidence="1" type="ordered locus">Os06g0139550</name>
    <name evidence="1" type="ORF">OSNPB_060139550</name>
</gene>
<dbReference type="AlphaFoldDB" id="A0A0P0WSR9"/>
<protein>
    <submittedName>
        <fullName evidence="1">Os06g0139550 protein</fullName>
    </submittedName>
</protein>
<reference evidence="1 2" key="3">
    <citation type="journal article" date="2013" name="Rice">
        <title>Improvement of the Oryza sativa Nipponbare reference genome using next generation sequence and optical map data.</title>
        <authorList>
            <person name="Kawahara Y."/>
            <person name="de la Bastide M."/>
            <person name="Hamilton J.P."/>
            <person name="Kanamori H."/>
            <person name="McCombie W.R."/>
            <person name="Ouyang S."/>
            <person name="Schwartz D.C."/>
            <person name="Tanaka T."/>
            <person name="Wu J."/>
            <person name="Zhou S."/>
            <person name="Childs K.L."/>
            <person name="Davidson R.M."/>
            <person name="Lin H."/>
            <person name="Quesada-Ocampo L."/>
            <person name="Vaillancourt B."/>
            <person name="Sakai H."/>
            <person name="Lee S.S."/>
            <person name="Kim J."/>
            <person name="Numa H."/>
            <person name="Itoh T."/>
            <person name="Buell C.R."/>
            <person name="Matsumoto T."/>
        </authorList>
    </citation>
    <scope>NUCLEOTIDE SEQUENCE [LARGE SCALE GENOMIC DNA]</scope>
    <source>
        <strain evidence="2">cv. Nipponbare</strain>
    </source>
</reference>
<organism evidence="1 2">
    <name type="scientific">Oryza sativa subsp. japonica</name>
    <name type="common">Rice</name>
    <dbReference type="NCBI Taxonomy" id="39947"/>
    <lineage>
        <taxon>Eukaryota</taxon>
        <taxon>Viridiplantae</taxon>
        <taxon>Streptophyta</taxon>
        <taxon>Embryophyta</taxon>
        <taxon>Tracheophyta</taxon>
        <taxon>Spermatophyta</taxon>
        <taxon>Magnoliopsida</taxon>
        <taxon>Liliopsida</taxon>
        <taxon>Poales</taxon>
        <taxon>Poaceae</taxon>
        <taxon>BOP clade</taxon>
        <taxon>Oryzoideae</taxon>
        <taxon>Oryzeae</taxon>
        <taxon>Oryzinae</taxon>
        <taxon>Oryza</taxon>
        <taxon>Oryza sativa</taxon>
    </lineage>
</organism>
<keyword evidence="2" id="KW-1185">Reference proteome</keyword>
<reference evidence="1 2" key="2">
    <citation type="journal article" date="2013" name="Plant Cell Physiol.">
        <title>Rice Annotation Project Database (RAP-DB): an integrative and interactive database for rice genomics.</title>
        <authorList>
            <person name="Sakai H."/>
            <person name="Lee S.S."/>
            <person name="Tanaka T."/>
            <person name="Numa H."/>
            <person name="Kim J."/>
            <person name="Kawahara Y."/>
            <person name="Wakimoto H."/>
            <person name="Yang C.C."/>
            <person name="Iwamoto M."/>
            <person name="Abe T."/>
            <person name="Yamada Y."/>
            <person name="Muto A."/>
            <person name="Inokuchi H."/>
            <person name="Ikemura T."/>
            <person name="Matsumoto T."/>
            <person name="Sasaki T."/>
            <person name="Itoh T."/>
        </authorList>
    </citation>
    <scope>NUCLEOTIDE SEQUENCE [LARGE SCALE GENOMIC DNA]</scope>
    <source>
        <strain evidence="2">cv. Nipponbare</strain>
    </source>
</reference>
<evidence type="ECO:0000313" key="1">
    <source>
        <dbReference type="EMBL" id="BAS96068.1"/>
    </source>
</evidence>
<evidence type="ECO:0000313" key="2">
    <source>
        <dbReference type="Proteomes" id="UP000059680"/>
    </source>
</evidence>